<accession>U2LGN8</accession>
<dbReference type="PANTHER" id="PTHR30266:SF2">
    <property type="entry name" value="LARGE-CONDUCTANCE MECHANOSENSITIVE CHANNEL"/>
    <property type="match status" value="1"/>
</dbReference>
<feature type="transmembrane region" description="Helical" evidence="12">
    <location>
        <begin position="45"/>
        <end position="65"/>
    </location>
</feature>
<evidence type="ECO:0000256" key="5">
    <source>
        <dbReference type="ARBA" id="ARBA00022475"/>
    </source>
</evidence>
<keyword evidence="4 12" id="KW-0813">Transport</keyword>
<dbReference type="NCBIfam" id="TIGR00220">
    <property type="entry name" value="mscL"/>
    <property type="match status" value="1"/>
</dbReference>
<evidence type="ECO:0000256" key="9">
    <source>
        <dbReference type="ARBA" id="ARBA00023065"/>
    </source>
</evidence>
<dbReference type="EMBL" id="AWET01000009">
    <property type="protein sequence ID" value="ERK03456.1"/>
    <property type="molecule type" value="Genomic_DNA"/>
</dbReference>
<dbReference type="PATRIC" id="fig|1081904.3.peg.714"/>
<evidence type="ECO:0000313" key="14">
    <source>
        <dbReference type="Proteomes" id="UP000016600"/>
    </source>
</evidence>
<gene>
    <name evidence="12 13" type="primary">mscL</name>
    <name evidence="13" type="ORF">HMPREF1218_1915</name>
</gene>
<keyword evidence="8 12" id="KW-1133">Transmembrane helix</keyword>
<dbReference type="Proteomes" id="UP000016600">
    <property type="component" value="Unassembled WGS sequence"/>
</dbReference>
<dbReference type="PRINTS" id="PR01264">
    <property type="entry name" value="MECHCHANNEL"/>
</dbReference>
<dbReference type="InterPro" id="IPR036019">
    <property type="entry name" value="MscL_channel"/>
</dbReference>
<keyword evidence="9 12" id="KW-0406">Ion transport</keyword>
<dbReference type="HAMAP" id="MF_00115">
    <property type="entry name" value="MscL"/>
    <property type="match status" value="1"/>
</dbReference>
<dbReference type="InterPro" id="IPR001185">
    <property type="entry name" value="MS_channel"/>
</dbReference>
<dbReference type="NCBIfam" id="NF010560">
    <property type="entry name" value="PRK13955.1"/>
    <property type="match status" value="1"/>
</dbReference>
<keyword evidence="11 12" id="KW-0407">Ion channel</keyword>
<evidence type="ECO:0000256" key="8">
    <source>
        <dbReference type="ARBA" id="ARBA00022989"/>
    </source>
</evidence>
<evidence type="ECO:0000256" key="12">
    <source>
        <dbReference type="HAMAP-Rule" id="MF_00115"/>
    </source>
</evidence>
<protein>
    <recommendedName>
        <fullName evidence="12">Large-conductance mechanosensitive channel</fullName>
    </recommendedName>
</protein>
<evidence type="ECO:0000256" key="3">
    <source>
        <dbReference type="ARBA" id="ARBA00011255"/>
    </source>
</evidence>
<feature type="transmembrane region" description="Helical" evidence="12">
    <location>
        <begin position="71"/>
        <end position="90"/>
    </location>
</feature>
<evidence type="ECO:0000256" key="2">
    <source>
        <dbReference type="ARBA" id="ARBA00007254"/>
    </source>
</evidence>
<name>U2LGN8_9BACT</name>
<dbReference type="RefSeq" id="WP_021583416.1">
    <property type="nucleotide sequence ID" value="NZ_AWET01000009.1"/>
</dbReference>
<keyword evidence="10 12" id="KW-0472">Membrane</keyword>
<dbReference type="Pfam" id="PF01741">
    <property type="entry name" value="MscL"/>
    <property type="match status" value="1"/>
</dbReference>
<evidence type="ECO:0000256" key="4">
    <source>
        <dbReference type="ARBA" id="ARBA00022448"/>
    </source>
</evidence>
<evidence type="ECO:0000256" key="7">
    <source>
        <dbReference type="ARBA" id="ARBA00022692"/>
    </source>
</evidence>
<sequence>MSNFLNEFKAFAMRGNVLDLAVGVIIGGAFGKIVSSLVDNILMPIIGTLTGGVDFSGLAITVGSAQIKYGMFIQNIIDFLIIAFCIFLFIKGINKVTAKKEPEAEAPTAPEPSAEERLLTEIRDLLKAKG</sequence>
<dbReference type="InterPro" id="IPR037673">
    <property type="entry name" value="MSC/AndL"/>
</dbReference>
<organism evidence="13 14">
    <name type="scientific">Hoylesella pleuritidis F0068</name>
    <dbReference type="NCBI Taxonomy" id="1081904"/>
    <lineage>
        <taxon>Bacteria</taxon>
        <taxon>Pseudomonadati</taxon>
        <taxon>Bacteroidota</taxon>
        <taxon>Bacteroidia</taxon>
        <taxon>Bacteroidales</taxon>
        <taxon>Prevotellaceae</taxon>
        <taxon>Hoylesella</taxon>
    </lineage>
</organism>
<evidence type="ECO:0000256" key="1">
    <source>
        <dbReference type="ARBA" id="ARBA00004651"/>
    </source>
</evidence>
<dbReference type="PROSITE" id="PS01327">
    <property type="entry name" value="MSCL"/>
    <property type="match status" value="1"/>
</dbReference>
<dbReference type="GO" id="GO:0005886">
    <property type="term" value="C:plasma membrane"/>
    <property type="evidence" value="ECO:0007669"/>
    <property type="project" value="UniProtKB-SubCell"/>
</dbReference>
<evidence type="ECO:0000256" key="10">
    <source>
        <dbReference type="ARBA" id="ARBA00023136"/>
    </source>
</evidence>
<dbReference type="GO" id="GO:0008381">
    <property type="term" value="F:mechanosensitive monoatomic ion channel activity"/>
    <property type="evidence" value="ECO:0007669"/>
    <property type="project" value="UniProtKB-UniRule"/>
</dbReference>
<keyword evidence="14" id="KW-1185">Reference proteome</keyword>
<dbReference type="FunFam" id="1.10.1200.120:FF:000001">
    <property type="entry name" value="Large-conductance mechanosensitive channel"/>
    <property type="match status" value="1"/>
</dbReference>
<dbReference type="NCBIfam" id="NF001843">
    <property type="entry name" value="PRK00567.1-4"/>
    <property type="match status" value="1"/>
</dbReference>
<comment type="similarity">
    <text evidence="2 12">Belongs to the MscL family.</text>
</comment>
<dbReference type="AlphaFoldDB" id="U2LGN8"/>
<keyword evidence="5 12" id="KW-1003">Cell membrane</keyword>
<comment type="subcellular location">
    <subcellularLocation>
        <location evidence="1 12">Cell membrane</location>
        <topology evidence="1 12">Multi-pass membrane protein</topology>
    </subcellularLocation>
</comment>
<dbReference type="SUPFAM" id="SSF81330">
    <property type="entry name" value="Gated mechanosensitive channel"/>
    <property type="match status" value="1"/>
</dbReference>
<dbReference type="PANTHER" id="PTHR30266">
    <property type="entry name" value="MECHANOSENSITIVE CHANNEL MSCL"/>
    <property type="match status" value="1"/>
</dbReference>
<proteinExistence type="inferred from homology"/>
<comment type="subunit">
    <text evidence="3 12">Homopentamer.</text>
</comment>
<keyword evidence="6" id="KW-0997">Cell inner membrane</keyword>
<evidence type="ECO:0000313" key="13">
    <source>
        <dbReference type="EMBL" id="ERK03456.1"/>
    </source>
</evidence>
<keyword evidence="7 12" id="KW-0812">Transmembrane</keyword>
<evidence type="ECO:0000256" key="11">
    <source>
        <dbReference type="ARBA" id="ARBA00023303"/>
    </source>
</evidence>
<evidence type="ECO:0000256" key="6">
    <source>
        <dbReference type="ARBA" id="ARBA00022519"/>
    </source>
</evidence>
<comment type="function">
    <text evidence="12">Channel that opens in response to stretch forces in the membrane lipid bilayer. May participate in the regulation of osmotic pressure changes within the cell.</text>
</comment>
<reference evidence="13 14" key="1">
    <citation type="submission" date="2013-08" db="EMBL/GenBank/DDBJ databases">
        <authorList>
            <person name="Durkin A.S."/>
            <person name="Haft D.R."/>
            <person name="McCorrison J."/>
            <person name="Torralba M."/>
            <person name="Gillis M."/>
            <person name="Haft D.H."/>
            <person name="Methe B."/>
            <person name="Sutton G."/>
            <person name="Nelson K.E."/>
        </authorList>
    </citation>
    <scope>NUCLEOTIDE SEQUENCE [LARGE SCALE GENOMIC DNA]</scope>
    <source>
        <strain evidence="13 14">F0068</strain>
    </source>
</reference>
<comment type="caution">
    <text evidence="13">The sequence shown here is derived from an EMBL/GenBank/DDBJ whole genome shotgun (WGS) entry which is preliminary data.</text>
</comment>
<dbReference type="InterPro" id="IPR019823">
    <property type="entry name" value="Mechanosensitive_channel_CS"/>
</dbReference>
<feature type="transmembrane region" description="Helical" evidence="12">
    <location>
        <begin position="20"/>
        <end position="38"/>
    </location>
</feature>
<dbReference type="Gene3D" id="1.10.1200.120">
    <property type="entry name" value="Large-conductance mechanosensitive channel, MscL, domain 1"/>
    <property type="match status" value="1"/>
</dbReference>